<dbReference type="Pfam" id="PF00219">
    <property type="entry name" value="IGFBP"/>
    <property type="match status" value="1"/>
</dbReference>
<dbReference type="GO" id="GO:0045597">
    <property type="term" value="P:positive regulation of cell differentiation"/>
    <property type="evidence" value="ECO:0007669"/>
    <property type="project" value="TreeGrafter"/>
</dbReference>
<keyword evidence="7 17" id="KW-0732">Signal</keyword>
<comment type="caution">
    <text evidence="21">The sequence shown here is derived from an EMBL/GenBank/DDBJ whole genome shotgun (WGS) entry which is preliminary data.</text>
</comment>
<dbReference type="AlphaFoldDB" id="A0AAD9EZQ3"/>
<evidence type="ECO:0000256" key="9">
    <source>
        <dbReference type="ARBA" id="ARBA00022949"/>
    </source>
</evidence>
<feature type="chain" id="PRO_5042038025" description="CCN family member 3" evidence="17">
    <location>
        <begin position="22"/>
        <end position="359"/>
    </location>
</feature>
<keyword evidence="11" id="KW-1015">Disulfide bond</keyword>
<dbReference type="PROSITE" id="PS50184">
    <property type="entry name" value="VWFC_2"/>
    <property type="match status" value="1"/>
</dbReference>
<evidence type="ECO:0000256" key="12">
    <source>
        <dbReference type="ARBA" id="ARBA00023180"/>
    </source>
</evidence>
<dbReference type="GO" id="GO:0005615">
    <property type="term" value="C:extracellular space"/>
    <property type="evidence" value="ECO:0007669"/>
    <property type="project" value="TreeGrafter"/>
</dbReference>
<sequence>MPVESSDTFYVLLLIISSTVAQDCSQPCSCSAAPPPCALGSSLVLDGCGCCKVCARQLGDPCSLLEPCDHHKQLYCDYSLLSDSDTGICMAQEGQTCDLGGVVYRSGESFEPSCKHRCVCMNGEIGCVPLCASDFLLPSPDCPYPQRIHIPGRCCEEWVCAQTPPDQHYQSVLAGASQILPLPSSDPLFRQVFPNGPQAESPRDNCIVQTTEWSECSATCDMGVSSRITNDNQRCQLERQSRMCMVRPCNTQQGKEIKKGKKCIRTPKAQHGFRFKLSGCSSTRVYKQKFCGVCTDNRCCTPHTTITAEVEFECTEGETFTKKMMFIKTCSCHHECPQDNDIFLASNTRRMIGDYDNDM</sequence>
<dbReference type="InterPro" id="IPR000884">
    <property type="entry name" value="TSP1_rpt"/>
</dbReference>
<keyword evidence="22" id="KW-1185">Reference proteome</keyword>
<keyword evidence="8" id="KW-0303">Gap junction</keyword>
<evidence type="ECO:0000256" key="2">
    <source>
        <dbReference type="ARBA" id="ARBA00004610"/>
    </source>
</evidence>
<organism evidence="21 22">
    <name type="scientific">Dissostichus eleginoides</name>
    <name type="common">Patagonian toothfish</name>
    <name type="synonym">Dissostichus amissus</name>
    <dbReference type="NCBI Taxonomy" id="100907"/>
    <lineage>
        <taxon>Eukaryota</taxon>
        <taxon>Metazoa</taxon>
        <taxon>Chordata</taxon>
        <taxon>Craniata</taxon>
        <taxon>Vertebrata</taxon>
        <taxon>Euteleostomi</taxon>
        <taxon>Actinopterygii</taxon>
        <taxon>Neopterygii</taxon>
        <taxon>Teleostei</taxon>
        <taxon>Neoteleostei</taxon>
        <taxon>Acanthomorphata</taxon>
        <taxon>Eupercaria</taxon>
        <taxon>Perciformes</taxon>
        <taxon>Notothenioidei</taxon>
        <taxon>Nototheniidae</taxon>
        <taxon>Dissostichus</taxon>
    </lineage>
</organism>
<evidence type="ECO:0000256" key="11">
    <source>
        <dbReference type="ARBA" id="ARBA00023157"/>
    </source>
</evidence>
<dbReference type="Gene3D" id="2.10.70.10">
    <property type="entry name" value="Complement Module, domain 1"/>
    <property type="match status" value="1"/>
</dbReference>
<reference evidence="21" key="1">
    <citation type="submission" date="2023-04" db="EMBL/GenBank/DDBJ databases">
        <title>Chromosome-level genome of Chaenocephalus aceratus.</title>
        <authorList>
            <person name="Park H."/>
        </authorList>
    </citation>
    <scope>NUCLEOTIDE SEQUENCE</scope>
    <source>
        <strain evidence="21">DE</strain>
        <tissue evidence="21">Muscle</tissue>
    </source>
</reference>
<proteinExistence type="inferred from homology"/>
<dbReference type="GO" id="GO:0031012">
    <property type="term" value="C:extracellular matrix"/>
    <property type="evidence" value="ECO:0007669"/>
    <property type="project" value="TreeGrafter"/>
</dbReference>
<evidence type="ECO:0000256" key="1">
    <source>
        <dbReference type="ARBA" id="ARBA00004496"/>
    </source>
</evidence>
<comment type="subcellular location">
    <subcellularLocation>
        <location evidence="2">Cell junction</location>
        <location evidence="2">Gap junction</location>
    </subcellularLocation>
    <subcellularLocation>
        <location evidence="1">Cytoplasm</location>
    </subcellularLocation>
    <subcellularLocation>
        <location evidence="3">Secreted</location>
    </subcellularLocation>
</comment>
<dbReference type="Pfam" id="PF00007">
    <property type="entry name" value="Cys_knot"/>
    <property type="match status" value="1"/>
</dbReference>
<keyword evidence="10" id="KW-0339">Growth factor</keyword>
<evidence type="ECO:0000256" key="15">
    <source>
        <dbReference type="ARBA" id="ARBA00077787"/>
    </source>
</evidence>
<evidence type="ECO:0000256" key="5">
    <source>
        <dbReference type="ARBA" id="ARBA00022490"/>
    </source>
</evidence>
<dbReference type="PROSITE" id="PS01208">
    <property type="entry name" value="VWFC_1"/>
    <property type="match status" value="1"/>
</dbReference>
<dbReference type="Gene3D" id="2.20.100.10">
    <property type="entry name" value="Thrombospondin type-1 (TSP1) repeat"/>
    <property type="match status" value="1"/>
</dbReference>
<dbReference type="InterPro" id="IPR001007">
    <property type="entry name" value="VWF_dom"/>
</dbReference>
<dbReference type="SUPFAM" id="SSF57603">
    <property type="entry name" value="FnI-like domain"/>
    <property type="match status" value="1"/>
</dbReference>
<keyword evidence="5" id="KW-0963">Cytoplasm</keyword>
<dbReference type="Pfam" id="PF00093">
    <property type="entry name" value="VWC"/>
    <property type="match status" value="1"/>
</dbReference>
<dbReference type="EMBL" id="JASDAP010000025">
    <property type="protein sequence ID" value="KAK1880220.1"/>
    <property type="molecule type" value="Genomic_DNA"/>
</dbReference>
<evidence type="ECO:0000256" key="10">
    <source>
        <dbReference type="ARBA" id="ARBA00023030"/>
    </source>
</evidence>
<dbReference type="InterPro" id="IPR017891">
    <property type="entry name" value="Insulin_GF-bd_Cys-rich_CS"/>
</dbReference>
<feature type="domain" description="IGFBP N-terminal" evidence="20">
    <location>
        <begin position="20"/>
        <end position="92"/>
    </location>
</feature>
<dbReference type="Proteomes" id="UP001228049">
    <property type="component" value="Unassembled WGS sequence"/>
</dbReference>
<dbReference type="GO" id="GO:0008083">
    <property type="term" value="F:growth factor activity"/>
    <property type="evidence" value="ECO:0007669"/>
    <property type="project" value="UniProtKB-KW"/>
</dbReference>
<dbReference type="PIRSF" id="PIRSF036495">
    <property type="entry name" value="IGFBP_rP_CNN"/>
    <property type="match status" value="1"/>
</dbReference>
<comment type="caution">
    <text evidence="16">Lacks conserved residue(s) required for the propagation of feature annotation.</text>
</comment>
<dbReference type="GO" id="GO:0005921">
    <property type="term" value="C:gap junction"/>
    <property type="evidence" value="ECO:0007669"/>
    <property type="project" value="UniProtKB-SubCell"/>
</dbReference>
<dbReference type="GO" id="GO:0051239">
    <property type="term" value="P:regulation of multicellular organismal process"/>
    <property type="evidence" value="ECO:0007669"/>
    <property type="project" value="UniProtKB-ARBA"/>
</dbReference>
<evidence type="ECO:0000256" key="4">
    <source>
        <dbReference type="ARBA" id="ARBA00008125"/>
    </source>
</evidence>
<dbReference type="SMART" id="SM00121">
    <property type="entry name" value="IB"/>
    <property type="match status" value="1"/>
</dbReference>
<dbReference type="GO" id="GO:0007155">
    <property type="term" value="P:cell adhesion"/>
    <property type="evidence" value="ECO:0007669"/>
    <property type="project" value="TreeGrafter"/>
</dbReference>
<evidence type="ECO:0000256" key="8">
    <source>
        <dbReference type="ARBA" id="ARBA00022868"/>
    </source>
</evidence>
<evidence type="ECO:0000256" key="6">
    <source>
        <dbReference type="ARBA" id="ARBA00022525"/>
    </source>
</evidence>
<keyword evidence="9" id="KW-0965">Cell junction</keyword>
<dbReference type="PROSITE" id="PS01225">
    <property type="entry name" value="CTCK_2"/>
    <property type="match status" value="1"/>
</dbReference>
<dbReference type="FunFam" id="2.20.100.10:FF:000046">
    <property type="entry name" value="Cellular communication network factor 4"/>
    <property type="match status" value="1"/>
</dbReference>
<evidence type="ECO:0000259" key="19">
    <source>
        <dbReference type="PROSITE" id="PS50184"/>
    </source>
</evidence>
<evidence type="ECO:0000256" key="13">
    <source>
        <dbReference type="ARBA" id="ARBA00039944"/>
    </source>
</evidence>
<dbReference type="PANTHER" id="PTHR11348">
    <property type="entry name" value="CONNECTIVE TISSUE GROWTH FACTOR-RELATED"/>
    <property type="match status" value="1"/>
</dbReference>
<dbReference type="GO" id="GO:0008201">
    <property type="term" value="F:heparin binding"/>
    <property type="evidence" value="ECO:0007669"/>
    <property type="project" value="TreeGrafter"/>
</dbReference>
<dbReference type="InterPro" id="IPR036383">
    <property type="entry name" value="TSP1_rpt_sf"/>
</dbReference>
<dbReference type="SMART" id="SM00041">
    <property type="entry name" value="CT"/>
    <property type="match status" value="1"/>
</dbReference>
<dbReference type="PROSITE" id="PS50092">
    <property type="entry name" value="TSP1"/>
    <property type="match status" value="1"/>
</dbReference>
<dbReference type="PROSITE" id="PS51323">
    <property type="entry name" value="IGFBP_N_2"/>
    <property type="match status" value="1"/>
</dbReference>
<dbReference type="InterPro" id="IPR006207">
    <property type="entry name" value="Cys_knot_C"/>
</dbReference>
<evidence type="ECO:0000256" key="14">
    <source>
        <dbReference type="ARBA" id="ARBA00042352"/>
    </source>
</evidence>
<dbReference type="PROSITE" id="PS00222">
    <property type="entry name" value="IGFBP_N_1"/>
    <property type="match status" value="1"/>
</dbReference>
<evidence type="ECO:0000259" key="18">
    <source>
        <dbReference type="PROSITE" id="PS01225"/>
    </source>
</evidence>
<evidence type="ECO:0000256" key="16">
    <source>
        <dbReference type="PROSITE-ProRule" id="PRU00039"/>
    </source>
</evidence>
<dbReference type="InterPro" id="IPR009030">
    <property type="entry name" value="Growth_fac_rcpt_cys_sf"/>
</dbReference>
<protein>
    <recommendedName>
        <fullName evidence="13">CCN family member 3</fullName>
    </recommendedName>
    <alternativeName>
        <fullName evidence="14">Cellular communication network factor 3</fullName>
    </alternativeName>
    <alternativeName>
        <fullName evidence="15">Protein NOV homolog</fullName>
    </alternativeName>
</protein>
<dbReference type="InterPro" id="IPR006208">
    <property type="entry name" value="Glyco_hormone_CN"/>
</dbReference>
<gene>
    <name evidence="21" type="ORF">KUDE01_025748</name>
</gene>
<evidence type="ECO:0000313" key="22">
    <source>
        <dbReference type="Proteomes" id="UP001228049"/>
    </source>
</evidence>
<dbReference type="SUPFAM" id="SSF82895">
    <property type="entry name" value="TSP-1 type 1 repeat"/>
    <property type="match status" value="1"/>
</dbReference>
<evidence type="ECO:0000259" key="20">
    <source>
        <dbReference type="PROSITE" id="PS51323"/>
    </source>
</evidence>
<dbReference type="InterPro" id="IPR043973">
    <property type="entry name" value="TSP1_CCN"/>
</dbReference>
<accession>A0AAD9EZQ3</accession>
<feature type="signal peptide" evidence="17">
    <location>
        <begin position="1"/>
        <end position="21"/>
    </location>
</feature>
<dbReference type="PANTHER" id="PTHR11348:SF23">
    <property type="entry name" value="CELLULAR COMMUNICATION NETWORK FACTOR 2B"/>
    <property type="match status" value="1"/>
</dbReference>
<dbReference type="PROSITE" id="PS01185">
    <property type="entry name" value="CTCK_1"/>
    <property type="match status" value="1"/>
</dbReference>
<dbReference type="InterPro" id="IPR000867">
    <property type="entry name" value="IGFBP-like"/>
</dbReference>
<dbReference type="SUPFAM" id="SSF57184">
    <property type="entry name" value="Growth factor receptor domain"/>
    <property type="match status" value="1"/>
</dbReference>
<evidence type="ECO:0000313" key="21">
    <source>
        <dbReference type="EMBL" id="KAK1880220.1"/>
    </source>
</evidence>
<evidence type="ECO:0000256" key="17">
    <source>
        <dbReference type="SAM" id="SignalP"/>
    </source>
</evidence>
<comment type="similarity">
    <text evidence="4">Belongs to the CCN family.</text>
</comment>
<dbReference type="GO" id="GO:0005737">
    <property type="term" value="C:cytoplasm"/>
    <property type="evidence" value="ECO:0007669"/>
    <property type="project" value="UniProtKB-SubCell"/>
</dbReference>
<feature type="domain" description="VWFC" evidence="19">
    <location>
        <begin position="95"/>
        <end position="161"/>
    </location>
</feature>
<name>A0AAD9EZQ3_DISEL</name>
<keyword evidence="6" id="KW-0964">Secreted</keyword>
<dbReference type="InterPro" id="IPR050941">
    <property type="entry name" value="CCN"/>
</dbReference>
<feature type="domain" description="CTCK" evidence="18">
    <location>
        <begin position="263"/>
        <end position="337"/>
    </location>
</feature>
<dbReference type="SMART" id="SM00209">
    <property type="entry name" value="TSP1"/>
    <property type="match status" value="1"/>
</dbReference>
<evidence type="ECO:0000256" key="3">
    <source>
        <dbReference type="ARBA" id="ARBA00004613"/>
    </source>
</evidence>
<dbReference type="InterPro" id="IPR012395">
    <property type="entry name" value="IGFBP_CNN"/>
</dbReference>
<dbReference type="GO" id="GO:0005178">
    <property type="term" value="F:integrin binding"/>
    <property type="evidence" value="ECO:0007669"/>
    <property type="project" value="TreeGrafter"/>
</dbReference>
<evidence type="ECO:0000256" key="7">
    <source>
        <dbReference type="ARBA" id="ARBA00022729"/>
    </source>
</evidence>
<dbReference type="Pfam" id="PF19035">
    <property type="entry name" value="TSP1_CCN"/>
    <property type="match status" value="1"/>
</dbReference>
<dbReference type="SMART" id="SM00214">
    <property type="entry name" value="VWC"/>
    <property type="match status" value="1"/>
</dbReference>
<keyword evidence="12" id="KW-0325">Glycoprotein</keyword>